<dbReference type="PANTHER" id="PTHR46215:SF5">
    <property type="entry name" value="DIRIGENT PROTEIN"/>
    <property type="match status" value="1"/>
</dbReference>
<dbReference type="OrthoDB" id="1921494at2759"/>
<comment type="function">
    <text evidence="4">Dirigent proteins impart stereoselectivity on the phenoxy radical-coupling reaction, yielding optically active lignans from two molecules of coniferyl alcohol in the biosynthesis of lignans, flavonolignans, and alkaloids and thus plays a central role in plant secondary metabolism.</text>
</comment>
<dbReference type="Proteomes" id="UP000326396">
    <property type="component" value="Linkage Group LG8"/>
</dbReference>
<comment type="caution">
    <text evidence="5">The sequence shown here is derived from an EMBL/GenBank/DDBJ whole genome shotgun (WGS) entry which is preliminary data.</text>
</comment>
<dbReference type="EMBL" id="SZYD01000018">
    <property type="protein sequence ID" value="KAD2805066.1"/>
    <property type="molecule type" value="Genomic_DNA"/>
</dbReference>
<evidence type="ECO:0000256" key="3">
    <source>
        <dbReference type="ARBA" id="ARBA00022525"/>
    </source>
</evidence>
<dbReference type="GO" id="GO:0048046">
    <property type="term" value="C:apoplast"/>
    <property type="evidence" value="ECO:0007669"/>
    <property type="project" value="UniProtKB-SubCell"/>
</dbReference>
<dbReference type="GO" id="GO:0009699">
    <property type="term" value="P:phenylpropanoid biosynthetic process"/>
    <property type="evidence" value="ECO:0007669"/>
    <property type="project" value="UniProtKB-ARBA"/>
</dbReference>
<dbReference type="Gene3D" id="2.40.480.10">
    <property type="entry name" value="Allene oxide cyclase-like"/>
    <property type="match status" value="1"/>
</dbReference>
<evidence type="ECO:0000313" key="6">
    <source>
        <dbReference type="Proteomes" id="UP000326396"/>
    </source>
</evidence>
<dbReference type="AlphaFoldDB" id="A0A5N6LU06"/>
<accession>A0A5N6LU06</accession>
<dbReference type="Pfam" id="PF03018">
    <property type="entry name" value="Dirigent"/>
    <property type="match status" value="1"/>
</dbReference>
<evidence type="ECO:0000256" key="4">
    <source>
        <dbReference type="RuleBase" id="RU363099"/>
    </source>
</evidence>
<dbReference type="InterPro" id="IPR004265">
    <property type="entry name" value="Dirigent"/>
</dbReference>
<evidence type="ECO:0000256" key="1">
    <source>
        <dbReference type="ARBA" id="ARBA00010746"/>
    </source>
</evidence>
<dbReference type="PANTHER" id="PTHR46215">
    <property type="entry name" value="DIRIGENT PROTEIN 24-RELATED"/>
    <property type="match status" value="1"/>
</dbReference>
<evidence type="ECO:0000313" key="5">
    <source>
        <dbReference type="EMBL" id="KAD2805066.1"/>
    </source>
</evidence>
<comment type="subunit">
    <text evidence="2 4">Homodimer.</text>
</comment>
<proteinExistence type="inferred from homology"/>
<sequence>MHEVLGGPHPSARAMTVIVNNPTVKGLLPFAKPNGVVLPVQAPDKDNIPFIIGLGGPVTNVFQAGTEWTQLPFGSALHRLMFGTIMVFDDELTEGYESGSNLIGKAQGFYVASSIEDGHTNSQCVLFTAMFKSGNYIDSLSFFGVHRTGVSESQLAIMGGTGKYVKAKGYAKVKNVQLNNEQVSYGGETVLEFSTYVTN</sequence>
<dbReference type="InterPro" id="IPR044859">
    <property type="entry name" value="Allene_oxi_cyc_Dirigent"/>
</dbReference>
<comment type="subcellular location">
    <subcellularLocation>
        <location evidence="4">Secreted</location>
        <location evidence="4">Extracellular space</location>
        <location evidence="4">Apoplast</location>
    </subcellularLocation>
</comment>
<keyword evidence="6" id="KW-1185">Reference proteome</keyword>
<reference evidence="5 6" key="1">
    <citation type="submission" date="2019-05" db="EMBL/GenBank/DDBJ databases">
        <title>Mikania micrantha, genome provides insights into the molecular mechanism of rapid growth.</title>
        <authorList>
            <person name="Liu B."/>
        </authorList>
    </citation>
    <scope>NUCLEOTIDE SEQUENCE [LARGE SCALE GENOMIC DNA]</scope>
    <source>
        <strain evidence="5">NLD-2019</strain>
        <tissue evidence="5">Leaf</tissue>
    </source>
</reference>
<keyword evidence="3 4" id="KW-0964">Secreted</keyword>
<evidence type="ECO:0000256" key="2">
    <source>
        <dbReference type="ARBA" id="ARBA00011738"/>
    </source>
</evidence>
<keyword evidence="4" id="KW-0052">Apoplast</keyword>
<gene>
    <name evidence="5" type="ORF">E3N88_38443</name>
</gene>
<protein>
    <recommendedName>
        <fullName evidence="4">Dirigent protein</fullName>
    </recommendedName>
</protein>
<name>A0A5N6LU06_9ASTR</name>
<comment type="similarity">
    <text evidence="1 4">Belongs to the plant dirigent protein family.</text>
</comment>
<organism evidence="5 6">
    <name type="scientific">Mikania micrantha</name>
    <name type="common">bitter vine</name>
    <dbReference type="NCBI Taxonomy" id="192012"/>
    <lineage>
        <taxon>Eukaryota</taxon>
        <taxon>Viridiplantae</taxon>
        <taxon>Streptophyta</taxon>
        <taxon>Embryophyta</taxon>
        <taxon>Tracheophyta</taxon>
        <taxon>Spermatophyta</taxon>
        <taxon>Magnoliopsida</taxon>
        <taxon>eudicotyledons</taxon>
        <taxon>Gunneridae</taxon>
        <taxon>Pentapetalae</taxon>
        <taxon>asterids</taxon>
        <taxon>campanulids</taxon>
        <taxon>Asterales</taxon>
        <taxon>Asteraceae</taxon>
        <taxon>Asteroideae</taxon>
        <taxon>Heliantheae alliance</taxon>
        <taxon>Eupatorieae</taxon>
        <taxon>Mikania</taxon>
    </lineage>
</organism>